<proteinExistence type="predicted"/>
<sequence length="91" mass="9448">MNKHIVAACTALALAGFGLPAYAAPSVALSSSITAHAVASPEPLTQMRHEIAVLQNEVKALQGSGEASDLTTPRDAAYNWYYGSRAYLGAA</sequence>
<evidence type="ECO:0000313" key="2">
    <source>
        <dbReference type="EMBL" id="MBB5372159.1"/>
    </source>
</evidence>
<feature type="chain" id="PRO_5032289712" evidence="1">
    <location>
        <begin position="24"/>
        <end position="91"/>
    </location>
</feature>
<comment type="caution">
    <text evidence="2">The sequence shown here is derived from an EMBL/GenBank/DDBJ whole genome shotgun (WGS) entry which is preliminary data.</text>
</comment>
<accession>A0A840VIQ7</accession>
<gene>
    <name evidence="2" type="ORF">HNP71_000383</name>
</gene>
<dbReference type="RefSeq" id="WP_183265146.1">
    <property type="nucleotide sequence ID" value="NZ_JACHFJ010000001.1"/>
</dbReference>
<name>A0A840VIQ7_9PROT</name>
<evidence type="ECO:0000313" key="3">
    <source>
        <dbReference type="Proteomes" id="UP000553706"/>
    </source>
</evidence>
<reference evidence="2 3" key="1">
    <citation type="submission" date="2020-08" db="EMBL/GenBank/DDBJ databases">
        <title>Genomic Encyclopedia of Type Strains, Phase IV (KMG-IV): sequencing the most valuable type-strain genomes for metagenomic binning, comparative biology and taxonomic classification.</title>
        <authorList>
            <person name="Goeker M."/>
        </authorList>
    </citation>
    <scope>NUCLEOTIDE SEQUENCE [LARGE SCALE GENOMIC DNA]</scope>
    <source>
        <strain evidence="2 3">DSM 27026</strain>
    </source>
</reference>
<keyword evidence="1" id="KW-0732">Signal</keyword>
<feature type="signal peptide" evidence="1">
    <location>
        <begin position="1"/>
        <end position="23"/>
    </location>
</feature>
<dbReference type="EMBL" id="JACHFJ010000001">
    <property type="protein sequence ID" value="MBB5372159.1"/>
    <property type="molecule type" value="Genomic_DNA"/>
</dbReference>
<dbReference type="Proteomes" id="UP000553706">
    <property type="component" value="Unassembled WGS sequence"/>
</dbReference>
<keyword evidence="3" id="KW-1185">Reference proteome</keyword>
<dbReference type="AlphaFoldDB" id="A0A840VIQ7"/>
<protein>
    <submittedName>
        <fullName evidence="2">Uncharacterized protein</fullName>
    </submittedName>
</protein>
<evidence type="ECO:0000256" key="1">
    <source>
        <dbReference type="SAM" id="SignalP"/>
    </source>
</evidence>
<organism evidence="2 3">
    <name type="scientific">Acidocella aromatica</name>
    <dbReference type="NCBI Taxonomy" id="1303579"/>
    <lineage>
        <taxon>Bacteria</taxon>
        <taxon>Pseudomonadati</taxon>
        <taxon>Pseudomonadota</taxon>
        <taxon>Alphaproteobacteria</taxon>
        <taxon>Acetobacterales</taxon>
        <taxon>Acidocellaceae</taxon>
        <taxon>Acidocella</taxon>
    </lineage>
</organism>